<keyword evidence="1" id="KW-1133">Transmembrane helix</keyword>
<feature type="transmembrane region" description="Helical" evidence="1">
    <location>
        <begin position="178"/>
        <end position="199"/>
    </location>
</feature>
<keyword evidence="1" id="KW-0812">Transmembrane</keyword>
<dbReference type="EMBL" id="JAINWA010000003">
    <property type="protein sequence ID" value="MCD1656103.1"/>
    <property type="molecule type" value="Genomic_DNA"/>
</dbReference>
<reference evidence="3" key="1">
    <citation type="submission" date="2021-08" db="EMBL/GenBank/DDBJ databases">
        <title>Comparative analyses of Brucepasteria parasyntrophica and Teretinema zuelzerae.</title>
        <authorList>
            <person name="Song Y."/>
            <person name="Brune A."/>
        </authorList>
    </citation>
    <scope>NUCLEOTIDE SEQUENCE</scope>
    <source>
        <strain evidence="3">DSM 1903</strain>
    </source>
</reference>
<gene>
    <name evidence="2" type="ORF">K7J14_14925</name>
    <name evidence="3" type="ORF">K7J14_15225</name>
    <name evidence="4" type="ORF">K7J14_15490</name>
</gene>
<proteinExistence type="predicted"/>
<feature type="transmembrane region" description="Helical" evidence="1">
    <location>
        <begin position="149"/>
        <end position="166"/>
    </location>
</feature>
<dbReference type="EMBL" id="JAINWA010000003">
    <property type="protein sequence ID" value="MCD1656050.1"/>
    <property type="molecule type" value="Genomic_DNA"/>
</dbReference>
<evidence type="ECO:0000313" key="3">
    <source>
        <dbReference type="EMBL" id="MCD1656050.1"/>
    </source>
</evidence>
<dbReference type="AlphaFoldDB" id="A0AAE3JLB3"/>
<accession>A0AAE3JLB3</accession>
<keyword evidence="1" id="KW-0472">Membrane</keyword>
<name>A0AAE3JLB3_9SPIR</name>
<evidence type="ECO:0000313" key="5">
    <source>
        <dbReference type="Proteomes" id="UP001198163"/>
    </source>
</evidence>
<organism evidence="3 5">
    <name type="scientific">Teretinema zuelzerae</name>
    <dbReference type="NCBI Taxonomy" id="156"/>
    <lineage>
        <taxon>Bacteria</taxon>
        <taxon>Pseudomonadati</taxon>
        <taxon>Spirochaetota</taxon>
        <taxon>Spirochaetia</taxon>
        <taxon>Spirochaetales</taxon>
        <taxon>Treponemataceae</taxon>
        <taxon>Teretinema</taxon>
    </lineage>
</organism>
<feature type="transmembrane region" description="Helical" evidence="1">
    <location>
        <begin position="54"/>
        <end position="76"/>
    </location>
</feature>
<dbReference type="RefSeq" id="WP_230758216.1">
    <property type="nucleotide sequence ID" value="NZ_JAINWA010000003.1"/>
</dbReference>
<sequence>MNALKDYKSLYKTAFISTIIMLTIIPIQILVFALTKLPTTTIEWFSLFKDNLVIGFFHADFFILINNILISIIYLAFYHTLKEVNKGVIQIGIALGLIGISAYISSNKTFEILKLSYEYFSTNIETEKIIFESAGKACLLGWQGTAFDTYYVLNGIALFCISILMYKSKYYSKATATWGLFAAIFMIIPSTAGTIGLIFSLLSLIPWYVFSILYAKIFVRIGKEI</sequence>
<dbReference type="Proteomes" id="UP001198163">
    <property type="component" value="Unassembled WGS sequence"/>
</dbReference>
<protein>
    <submittedName>
        <fullName evidence="3">DUF4386 family protein</fullName>
    </submittedName>
</protein>
<comment type="caution">
    <text evidence="3">The sequence shown here is derived from an EMBL/GenBank/DDBJ whole genome shotgun (WGS) entry which is preliminary data.</text>
</comment>
<feature type="transmembrane region" description="Helical" evidence="1">
    <location>
        <begin position="12"/>
        <end position="34"/>
    </location>
</feature>
<evidence type="ECO:0000256" key="1">
    <source>
        <dbReference type="SAM" id="Phobius"/>
    </source>
</evidence>
<feature type="transmembrane region" description="Helical" evidence="1">
    <location>
        <begin position="88"/>
        <end position="106"/>
    </location>
</feature>
<dbReference type="EMBL" id="JAINWA010000003">
    <property type="protein sequence ID" value="MCD1655990.1"/>
    <property type="molecule type" value="Genomic_DNA"/>
</dbReference>
<evidence type="ECO:0000313" key="4">
    <source>
        <dbReference type="EMBL" id="MCD1656103.1"/>
    </source>
</evidence>
<keyword evidence="5" id="KW-1185">Reference proteome</keyword>
<feature type="transmembrane region" description="Helical" evidence="1">
    <location>
        <begin position="205"/>
        <end position="222"/>
    </location>
</feature>
<evidence type="ECO:0000313" key="2">
    <source>
        <dbReference type="EMBL" id="MCD1655990.1"/>
    </source>
</evidence>